<feature type="transmembrane region" description="Helical" evidence="7">
    <location>
        <begin position="535"/>
        <end position="557"/>
    </location>
</feature>
<gene>
    <name evidence="8" type="ORF">BCV69DRAFT_93664</name>
</gene>
<dbReference type="AlphaFoldDB" id="A0A316UCU9"/>
<reference evidence="8 9" key="1">
    <citation type="journal article" date="2018" name="Mol. Biol. Evol.">
        <title>Broad Genomic Sampling Reveals a Smut Pathogenic Ancestry of the Fungal Clade Ustilaginomycotina.</title>
        <authorList>
            <person name="Kijpornyongpan T."/>
            <person name="Mondo S.J."/>
            <person name="Barry K."/>
            <person name="Sandor L."/>
            <person name="Lee J."/>
            <person name="Lipzen A."/>
            <person name="Pangilinan J."/>
            <person name="LaButti K."/>
            <person name="Hainaut M."/>
            <person name="Henrissat B."/>
            <person name="Grigoriev I.V."/>
            <person name="Spatafora J.W."/>
            <person name="Aime M.C."/>
        </authorList>
    </citation>
    <scope>NUCLEOTIDE SEQUENCE [LARGE SCALE GENOMIC DNA]</scope>
    <source>
        <strain evidence="8 9">MCA 4718</strain>
    </source>
</reference>
<keyword evidence="5 7" id="KW-0472">Membrane</keyword>
<evidence type="ECO:0000256" key="1">
    <source>
        <dbReference type="ARBA" id="ARBA00004651"/>
    </source>
</evidence>
<feature type="transmembrane region" description="Helical" evidence="7">
    <location>
        <begin position="654"/>
        <end position="677"/>
    </location>
</feature>
<feature type="transmembrane region" description="Helical" evidence="7">
    <location>
        <begin position="383"/>
        <end position="406"/>
    </location>
</feature>
<evidence type="ECO:0000256" key="3">
    <source>
        <dbReference type="ARBA" id="ARBA00022692"/>
    </source>
</evidence>
<dbReference type="PANTHER" id="PTHR42770:SF7">
    <property type="entry name" value="MEMBRANE PROTEIN"/>
    <property type="match status" value="1"/>
</dbReference>
<feature type="transmembrane region" description="Helical" evidence="7">
    <location>
        <begin position="714"/>
        <end position="732"/>
    </location>
</feature>
<feature type="region of interest" description="Disordered" evidence="6">
    <location>
        <begin position="1"/>
        <end position="99"/>
    </location>
</feature>
<dbReference type="InterPro" id="IPR002293">
    <property type="entry name" value="AA/rel_permease1"/>
</dbReference>
<dbReference type="STRING" id="1684307.A0A316UCU9"/>
<keyword evidence="2" id="KW-1003">Cell membrane</keyword>
<feature type="region of interest" description="Disordered" evidence="6">
    <location>
        <begin position="116"/>
        <end position="177"/>
    </location>
</feature>
<dbReference type="EMBL" id="KZ819322">
    <property type="protein sequence ID" value="PWN22664.1"/>
    <property type="molecule type" value="Genomic_DNA"/>
</dbReference>
<evidence type="ECO:0000313" key="8">
    <source>
        <dbReference type="EMBL" id="PWN22664.1"/>
    </source>
</evidence>
<feature type="compositionally biased region" description="Low complexity" evidence="6">
    <location>
        <begin position="32"/>
        <end position="72"/>
    </location>
</feature>
<protein>
    <submittedName>
        <fullName evidence="8">Uncharacterized protein</fullName>
    </submittedName>
</protein>
<evidence type="ECO:0000313" key="9">
    <source>
        <dbReference type="Proteomes" id="UP000245942"/>
    </source>
</evidence>
<keyword evidence="4 7" id="KW-1133">Transmembrane helix</keyword>
<dbReference type="PANTHER" id="PTHR42770">
    <property type="entry name" value="AMINO ACID TRANSPORTER-RELATED"/>
    <property type="match status" value="1"/>
</dbReference>
<dbReference type="Gene3D" id="1.20.1740.10">
    <property type="entry name" value="Amino acid/polyamine transporter I"/>
    <property type="match status" value="1"/>
</dbReference>
<dbReference type="Pfam" id="PF13520">
    <property type="entry name" value="AA_permease_2"/>
    <property type="match status" value="1"/>
</dbReference>
<feature type="region of interest" description="Disordered" evidence="6">
    <location>
        <begin position="193"/>
        <end position="262"/>
    </location>
</feature>
<feature type="transmembrane region" description="Helical" evidence="7">
    <location>
        <begin position="338"/>
        <end position="362"/>
    </location>
</feature>
<feature type="transmembrane region" description="Helical" evidence="7">
    <location>
        <begin position="577"/>
        <end position="608"/>
    </location>
</feature>
<dbReference type="OrthoDB" id="1718410at2759"/>
<accession>A0A316UCU9</accession>
<evidence type="ECO:0000256" key="7">
    <source>
        <dbReference type="SAM" id="Phobius"/>
    </source>
</evidence>
<organism evidence="8 9">
    <name type="scientific">Pseudomicrostroma glucosiphilum</name>
    <dbReference type="NCBI Taxonomy" id="1684307"/>
    <lineage>
        <taxon>Eukaryota</taxon>
        <taxon>Fungi</taxon>
        <taxon>Dikarya</taxon>
        <taxon>Basidiomycota</taxon>
        <taxon>Ustilaginomycotina</taxon>
        <taxon>Exobasidiomycetes</taxon>
        <taxon>Microstromatales</taxon>
        <taxon>Microstromatales incertae sedis</taxon>
        <taxon>Pseudomicrostroma</taxon>
    </lineage>
</organism>
<feature type="compositionally biased region" description="Basic and acidic residues" evidence="6">
    <location>
        <begin position="149"/>
        <end position="165"/>
    </location>
</feature>
<feature type="transmembrane region" description="Helical" evidence="7">
    <location>
        <begin position="629"/>
        <end position="648"/>
    </location>
</feature>
<evidence type="ECO:0000256" key="2">
    <source>
        <dbReference type="ARBA" id="ARBA00022475"/>
    </source>
</evidence>
<dbReference type="GO" id="GO:0022857">
    <property type="term" value="F:transmembrane transporter activity"/>
    <property type="evidence" value="ECO:0007669"/>
    <property type="project" value="InterPro"/>
</dbReference>
<dbReference type="GeneID" id="37017385"/>
<feature type="transmembrane region" description="Helical" evidence="7">
    <location>
        <begin position="418"/>
        <end position="438"/>
    </location>
</feature>
<evidence type="ECO:0000256" key="4">
    <source>
        <dbReference type="ARBA" id="ARBA00022989"/>
    </source>
</evidence>
<dbReference type="GO" id="GO:0005886">
    <property type="term" value="C:plasma membrane"/>
    <property type="evidence" value="ECO:0007669"/>
    <property type="project" value="UniProtKB-SubCell"/>
</dbReference>
<keyword evidence="3 7" id="KW-0812">Transmembrane</keyword>
<feature type="compositionally biased region" description="Polar residues" evidence="6">
    <location>
        <begin position="121"/>
        <end position="134"/>
    </location>
</feature>
<proteinExistence type="predicted"/>
<keyword evidence="9" id="KW-1185">Reference proteome</keyword>
<feature type="transmembrane region" description="Helical" evidence="7">
    <location>
        <begin position="504"/>
        <end position="523"/>
    </location>
</feature>
<feature type="transmembrane region" description="Helical" evidence="7">
    <location>
        <begin position="445"/>
        <end position="468"/>
    </location>
</feature>
<dbReference type="Proteomes" id="UP000245942">
    <property type="component" value="Unassembled WGS sequence"/>
</dbReference>
<evidence type="ECO:0000256" key="5">
    <source>
        <dbReference type="ARBA" id="ARBA00023136"/>
    </source>
</evidence>
<feature type="compositionally biased region" description="Basic and acidic residues" evidence="6">
    <location>
        <begin position="1"/>
        <end position="19"/>
    </location>
</feature>
<name>A0A316UCU9_9BASI</name>
<feature type="transmembrane region" description="Helical" evidence="7">
    <location>
        <begin position="689"/>
        <end position="708"/>
    </location>
</feature>
<comment type="subcellular location">
    <subcellularLocation>
        <location evidence="1">Cell membrane</location>
        <topology evidence="1">Multi-pass membrane protein</topology>
    </subcellularLocation>
</comment>
<dbReference type="InterPro" id="IPR050367">
    <property type="entry name" value="APC_superfamily"/>
</dbReference>
<evidence type="ECO:0000256" key="6">
    <source>
        <dbReference type="SAM" id="MobiDB-lite"/>
    </source>
</evidence>
<dbReference type="RefSeq" id="XP_025349824.1">
    <property type="nucleotide sequence ID" value="XM_025495651.1"/>
</dbReference>
<sequence length="903" mass="95567">MDSLNRDDLHLEQPGKRSSPDGSTAAYNAAGPSNASQQAANPAQPIPIATPQRPQEPHPLLVAVASSSSPSSLEPRHAAFSHSPLRSRRQNLLQTPAKARQTALDLGDVALDQLDADDLIPSSTPSRQHEQATPSGKGKADGWSKAPHRRDSGDADKRSIVEQHRLPRPPSFAESQFQTIIRRQRKRRILSAAHEGREDVSGGALPTKGDAGASTGIKPDVFGRPSSSSRVDADNRFEQTDMEDSYGSSSGLHLKVGRNRSGPNRAGPLNSYEFAGWGEMSMLEVTPGEMAAARRRVEDRVVKPSSLLGQFRATAIAGNAVTGSIFYALPSIFAVAGIWTPVCLVLAALLIIPVLVIMHGLASALKSANAGSYSYLINVSSRMIALIGGSITILDAISTGAVSSATAASYVSEEAPRLSMPIFTILFLLILTAICLLGMKDSSTIALSMFTLHTLSIAALIVAGVVSWTRTGNAVIRENWSIAAGGAELLGGKSTARALFDGTVVAFVGLTGFETTVAYAGDLKPGAFFLALRNIWVTVTLLSAPSALLILATIPFPQILGANNVLALLASSAGGRALQLVIVIDASVVLCGGVLTGAISCTGVLLAMAKDGTLPGKLGWAIKRTGAPLWCLTTYLLLCVAMVATASFSQITVASIFSIIFLGVLTLFGLASLLLLFSRPLLPRSKVSLPIILLSLTITTVSLVGNVLLSPTSLGLTLAYLGVVGGTAICWANRVPIARIGLVWLPAQIDWFRRIGASSGAVGAGAGRKGTRIDERVETWIRETRRSTKAVFLTSSDELSVLVQAIIYVKNNEPSIGRVILVHCYDKVDEIPPELESNHQLVDEAFPTITVDLCFIEAPFNATTLEFLSHRLKVPLPRFFIGCPTSSSQQDVGLLGGVRIILD</sequence>